<keyword evidence="2" id="KW-1185">Reference proteome</keyword>
<protein>
    <submittedName>
        <fullName evidence="1">Uncharacterized protein</fullName>
    </submittedName>
</protein>
<reference evidence="2" key="1">
    <citation type="submission" date="2016-10" db="EMBL/GenBank/DDBJ databases">
        <authorList>
            <person name="Varghese N."/>
            <person name="Submissions S."/>
        </authorList>
    </citation>
    <scope>NUCLEOTIDE SEQUENCE [LARGE SCALE GENOMIC DNA]</scope>
    <source>
        <strain evidence="2">DSM 44498</strain>
    </source>
</reference>
<evidence type="ECO:0000313" key="1">
    <source>
        <dbReference type="EMBL" id="SEC02512.1"/>
    </source>
</evidence>
<accession>A0A1H4P6F9</accession>
<name>A0A1H4P6F9_9NOCA</name>
<evidence type="ECO:0000313" key="2">
    <source>
        <dbReference type="Proteomes" id="UP000183561"/>
    </source>
</evidence>
<dbReference type="Proteomes" id="UP000183561">
    <property type="component" value="Unassembled WGS sequence"/>
</dbReference>
<dbReference type="AlphaFoldDB" id="A0A1H4P6F9"/>
<sequence>MIRVVAVALLAVGAYVALSEHEPSTVEVPLPSFAPAAVPAADLATV</sequence>
<dbReference type="EMBL" id="FNSV01000005">
    <property type="protein sequence ID" value="SEC02512.1"/>
    <property type="molecule type" value="Genomic_DNA"/>
</dbReference>
<organism evidence="1 2">
    <name type="scientific">Rhodococcus koreensis</name>
    <dbReference type="NCBI Taxonomy" id="99653"/>
    <lineage>
        <taxon>Bacteria</taxon>
        <taxon>Bacillati</taxon>
        <taxon>Actinomycetota</taxon>
        <taxon>Actinomycetes</taxon>
        <taxon>Mycobacteriales</taxon>
        <taxon>Nocardiaceae</taxon>
        <taxon>Rhodococcus</taxon>
    </lineage>
</organism>
<proteinExistence type="predicted"/>
<gene>
    <name evidence="1" type="ORF">SAMN04490239_2586</name>
</gene>
<dbReference type="RefSeq" id="WP_167372161.1">
    <property type="nucleotide sequence ID" value="NZ_CP070609.1"/>
</dbReference>